<organism evidence="2 3">
    <name type="scientific">Tetradesmus obliquus</name>
    <name type="common">Green alga</name>
    <name type="synonym">Acutodesmus obliquus</name>
    <dbReference type="NCBI Taxonomy" id="3088"/>
    <lineage>
        <taxon>Eukaryota</taxon>
        <taxon>Viridiplantae</taxon>
        <taxon>Chlorophyta</taxon>
        <taxon>core chlorophytes</taxon>
        <taxon>Chlorophyceae</taxon>
        <taxon>CS clade</taxon>
        <taxon>Sphaeropleales</taxon>
        <taxon>Scenedesmaceae</taxon>
        <taxon>Tetradesmus</taxon>
    </lineage>
</organism>
<keyword evidence="3" id="KW-1185">Reference proteome</keyword>
<dbReference type="InterPro" id="IPR032675">
    <property type="entry name" value="LRR_dom_sf"/>
</dbReference>
<dbReference type="EMBL" id="CP126224">
    <property type="protein sequence ID" value="WIA23768.1"/>
    <property type="molecule type" value="Genomic_DNA"/>
</dbReference>
<sequence>MLLRLLFGEGVPVSCPPWGVLQQLRELRMDVNRLDMLQVLPLGLTLLELRWLGRELLSSSTAPSVAQLSGLLHLEMAKGSLGLVCPSILQKMPHLRYLFMVNIAGAGLPVLLAAVQNMQQLQHLTLGSSGCQALAGDAMQQYAALTASSHLTHLDLLADYKMLADGAAQHMFPEGKQLPHLRSLWLGYDEESYRHDYTDYPQPISPGDLARLAAACPALQQLWAVQSIQPGADLQNLALLTSLTHLKVGRCGLPAEALAAALAPMSQLQDLLVHQVGFGAAQLAALTQLTRLQDFDARTLEDKVLLGDKESLWLRSRACQASQPISCHEQSSVSQGV</sequence>
<protein>
    <submittedName>
        <fullName evidence="2">Uncharacterized protein</fullName>
    </submittedName>
</protein>
<evidence type="ECO:0000313" key="2">
    <source>
        <dbReference type="EMBL" id="WIA23768.1"/>
    </source>
</evidence>
<accession>A0ABY8USY4</accession>
<dbReference type="SUPFAM" id="SSF52047">
    <property type="entry name" value="RNI-like"/>
    <property type="match status" value="1"/>
</dbReference>
<dbReference type="Gene3D" id="3.80.10.10">
    <property type="entry name" value="Ribonuclease Inhibitor"/>
    <property type="match status" value="1"/>
</dbReference>
<proteinExistence type="predicted"/>
<evidence type="ECO:0000313" key="3">
    <source>
        <dbReference type="Proteomes" id="UP001244341"/>
    </source>
</evidence>
<name>A0ABY8USY4_TETOB</name>
<dbReference type="Proteomes" id="UP001244341">
    <property type="component" value="Chromosome 17b"/>
</dbReference>
<evidence type="ECO:0000256" key="1">
    <source>
        <dbReference type="ARBA" id="ARBA00004430"/>
    </source>
</evidence>
<comment type="subcellular location">
    <subcellularLocation>
        <location evidence="1">Cytoplasm</location>
        <location evidence="1">Cytoskeleton</location>
        <location evidence="1">Cilium axoneme</location>
    </subcellularLocation>
</comment>
<reference evidence="2 3" key="1">
    <citation type="submission" date="2023-05" db="EMBL/GenBank/DDBJ databases">
        <title>A 100% complete, gapless, phased diploid assembly of the Scenedesmus obliquus UTEX 3031 genome.</title>
        <authorList>
            <person name="Biondi T.C."/>
            <person name="Hanschen E.R."/>
            <person name="Kwon T."/>
            <person name="Eng W."/>
            <person name="Kruse C.P.S."/>
            <person name="Koehler S.I."/>
            <person name="Kunde Y."/>
            <person name="Gleasner C.D."/>
            <person name="You Mak K.T."/>
            <person name="Polle J."/>
            <person name="Hovde B.T."/>
            <person name="Starkenburg S.R."/>
        </authorList>
    </citation>
    <scope>NUCLEOTIDE SEQUENCE [LARGE SCALE GENOMIC DNA]</scope>
    <source>
        <strain evidence="2 3">DOE0152z</strain>
    </source>
</reference>
<gene>
    <name evidence="2" type="ORF">OEZ85_013454</name>
</gene>